<evidence type="ECO:0000313" key="3">
    <source>
        <dbReference type="Proteomes" id="UP000036780"/>
    </source>
</evidence>
<comment type="caution">
    <text evidence="2">The sequence shown here is derived from an EMBL/GenBank/DDBJ whole genome shotgun (WGS) entry which is preliminary data.</text>
</comment>
<feature type="transmembrane region" description="Helical" evidence="1">
    <location>
        <begin position="377"/>
        <end position="395"/>
    </location>
</feature>
<proteinExistence type="predicted"/>
<feature type="transmembrane region" description="Helical" evidence="1">
    <location>
        <begin position="59"/>
        <end position="78"/>
    </location>
</feature>
<evidence type="ECO:0000256" key="1">
    <source>
        <dbReference type="SAM" id="Phobius"/>
    </source>
</evidence>
<gene>
    <name evidence="2" type="ORF">AFK71_00805</name>
</gene>
<feature type="transmembrane region" description="Helical" evidence="1">
    <location>
        <begin position="134"/>
        <end position="159"/>
    </location>
</feature>
<keyword evidence="3" id="KW-1185">Reference proteome</keyword>
<dbReference type="Proteomes" id="UP000036780">
    <property type="component" value="Unassembled WGS sequence"/>
</dbReference>
<feature type="transmembrane region" description="Helical" evidence="1">
    <location>
        <begin position="165"/>
        <end position="190"/>
    </location>
</feature>
<dbReference type="AlphaFoldDB" id="A0A0L0QUI6"/>
<sequence>MINFSLKILDLLQPLFRMLRMDYPMMRKILEVKLTMDGRRTPTVFASNVSNKRKYGNQFVKSLFIYVLYGLILIPFIFFGENYIFQISIIFGVSMFILMTSMVSDFSSVLLDVRDKTVLHTKPIHTRTISAAKIVHVAIYMSMLTGAFIGIPSIVMLGVQGISYFLLFLAEIVLLILFIMTITALVYIFILRFFSGEKLKDMINYVQILLSIGIVIGYQIVIRSFEMVDFNYVYDFSWWHIFIPPMWFGAPFELFLNGNTSYGMIILSSLAVIGPIISIGLYYKLMPAFERNLQKLMESTEKSKQKRRRIHTVLERLFCRSKEERQFFRFSSIIMAREREFKLKVYPTLGLSLIFPFIFHFNYLGENSFEQFSNSNMHFTIYFCNIMIGVVVMMLRYSSKYKGAWIFQTAPIENHSAIYSGTLKAFIIKLYLPLYTLLAVIFIFLFSARIIPDLVVVFMTGVLLTLISYKVVNNGKYPFSEAFESAQQGGTTMKTFLLMFAVGLFFLAHQFFSKIDFGVYMYLVSLMLATVISWRVVFKVK</sequence>
<feature type="transmembrane region" description="Helical" evidence="1">
    <location>
        <begin position="84"/>
        <end position="113"/>
    </location>
</feature>
<feature type="transmembrane region" description="Helical" evidence="1">
    <location>
        <begin position="262"/>
        <end position="283"/>
    </location>
</feature>
<keyword evidence="1" id="KW-1133">Transmembrane helix</keyword>
<evidence type="ECO:0000313" key="2">
    <source>
        <dbReference type="EMBL" id="KNE22226.1"/>
    </source>
</evidence>
<feature type="transmembrane region" description="Helical" evidence="1">
    <location>
        <begin position="519"/>
        <end position="538"/>
    </location>
</feature>
<organism evidence="2 3">
    <name type="scientific">Virgibacillus pantothenticus</name>
    <dbReference type="NCBI Taxonomy" id="1473"/>
    <lineage>
        <taxon>Bacteria</taxon>
        <taxon>Bacillati</taxon>
        <taxon>Bacillota</taxon>
        <taxon>Bacilli</taxon>
        <taxon>Bacillales</taxon>
        <taxon>Bacillaceae</taxon>
        <taxon>Virgibacillus</taxon>
    </lineage>
</organism>
<keyword evidence="1" id="KW-0472">Membrane</keyword>
<name>A0A0L0QUI6_VIRPA</name>
<keyword evidence="1" id="KW-0812">Transmembrane</keyword>
<reference evidence="3" key="1">
    <citation type="submission" date="2015-07" db="EMBL/GenBank/DDBJ databases">
        <title>Fjat-10053 dsm26.</title>
        <authorList>
            <person name="Liu B."/>
            <person name="Wang J."/>
            <person name="Zhu Y."/>
            <person name="Liu G."/>
            <person name="Chen Q."/>
            <person name="Chen Z."/>
            <person name="Lan J."/>
            <person name="Che J."/>
            <person name="Ge C."/>
            <person name="Shi H."/>
            <person name="Pan Z."/>
            <person name="Liu X."/>
        </authorList>
    </citation>
    <scope>NUCLEOTIDE SEQUENCE [LARGE SCALE GENOMIC DNA]</scope>
    <source>
        <strain evidence="3">DSM 26</strain>
    </source>
</reference>
<dbReference type="PATRIC" id="fig|1473.5.peg.3043"/>
<accession>A0A0L0QUI6</accession>
<dbReference type="RefSeq" id="WP_050349688.1">
    <property type="nucleotide sequence ID" value="NZ_BOSN01000003.1"/>
</dbReference>
<feature type="transmembrane region" description="Helical" evidence="1">
    <location>
        <begin position="202"/>
        <end position="222"/>
    </location>
</feature>
<protein>
    <submittedName>
        <fullName evidence="2">Membrane protein</fullName>
    </submittedName>
</protein>
<feature type="transmembrane region" description="Helical" evidence="1">
    <location>
        <begin position="454"/>
        <end position="472"/>
    </location>
</feature>
<dbReference type="EMBL" id="LGTO01000002">
    <property type="protein sequence ID" value="KNE22226.1"/>
    <property type="molecule type" value="Genomic_DNA"/>
</dbReference>
<dbReference type="OrthoDB" id="2659138at2"/>
<feature type="transmembrane region" description="Helical" evidence="1">
    <location>
        <begin position="493"/>
        <end position="513"/>
    </location>
</feature>
<feature type="transmembrane region" description="Helical" evidence="1">
    <location>
        <begin position="345"/>
        <end position="365"/>
    </location>
</feature>
<feature type="transmembrane region" description="Helical" evidence="1">
    <location>
        <begin position="430"/>
        <end position="448"/>
    </location>
</feature>